<sequence>MNQRRKELVLVTDEQLFNAIRSAIEVRIYVAEELDYTGEIMEYSDGAIKTAEGSYIRKNCIVKTNHNYFKLL</sequence>
<evidence type="ECO:0000313" key="1">
    <source>
        <dbReference type="EMBL" id="MDR6243524.1"/>
    </source>
</evidence>
<comment type="caution">
    <text evidence="1">The sequence shown here is derived from an EMBL/GenBank/DDBJ whole genome shotgun (WGS) entry which is preliminary data.</text>
</comment>
<organism evidence="1 2">
    <name type="scientific">Paenibacillus hunanensis</name>
    <dbReference type="NCBI Taxonomy" id="539262"/>
    <lineage>
        <taxon>Bacteria</taxon>
        <taxon>Bacillati</taxon>
        <taxon>Bacillota</taxon>
        <taxon>Bacilli</taxon>
        <taxon>Bacillales</taxon>
        <taxon>Paenibacillaceae</taxon>
        <taxon>Paenibacillus</taxon>
    </lineage>
</organism>
<name>A0ABU1IW82_9BACL</name>
<dbReference type="Proteomes" id="UP001185028">
    <property type="component" value="Unassembled WGS sequence"/>
</dbReference>
<protein>
    <submittedName>
        <fullName evidence="1">Uncharacterized protein</fullName>
    </submittedName>
</protein>
<dbReference type="RefSeq" id="WP_188773706.1">
    <property type="nucleotide sequence ID" value="NZ_BMMB01000001.1"/>
</dbReference>
<keyword evidence="2" id="KW-1185">Reference proteome</keyword>
<evidence type="ECO:0000313" key="2">
    <source>
        <dbReference type="Proteomes" id="UP001185028"/>
    </source>
</evidence>
<reference evidence="1 2" key="1">
    <citation type="submission" date="2023-07" db="EMBL/GenBank/DDBJ databases">
        <title>Genomic Encyclopedia of Type Strains, Phase IV (KMG-IV): sequencing the most valuable type-strain genomes for metagenomic binning, comparative biology and taxonomic classification.</title>
        <authorList>
            <person name="Goeker M."/>
        </authorList>
    </citation>
    <scope>NUCLEOTIDE SEQUENCE [LARGE SCALE GENOMIC DNA]</scope>
    <source>
        <strain evidence="1 2">DSM 22170</strain>
    </source>
</reference>
<proteinExistence type="predicted"/>
<dbReference type="EMBL" id="JAVDQH010000004">
    <property type="protein sequence ID" value="MDR6243524.1"/>
    <property type="molecule type" value="Genomic_DNA"/>
</dbReference>
<gene>
    <name evidence="1" type="ORF">JOC58_001411</name>
</gene>
<accession>A0ABU1IW82</accession>